<dbReference type="PANTHER" id="PTHR43343">
    <property type="entry name" value="PEPTIDASE S12"/>
    <property type="match status" value="1"/>
</dbReference>
<accession>A0ABP6TBG9</accession>
<comment type="caution">
    <text evidence="5">The sequence shown here is derived from an EMBL/GenBank/DDBJ whole genome shotgun (WGS) entry which is preliminary data.</text>
</comment>
<protein>
    <recommendedName>
        <fullName evidence="7">Trypsin-like serine protease</fullName>
    </recommendedName>
</protein>
<dbReference type="Pfam" id="PF13365">
    <property type="entry name" value="Trypsin_2"/>
    <property type="match status" value="1"/>
</dbReference>
<keyword evidence="4" id="KW-1133">Transmembrane helix</keyword>
<evidence type="ECO:0008006" key="7">
    <source>
        <dbReference type="Google" id="ProtNLM"/>
    </source>
</evidence>
<dbReference type="RefSeq" id="WP_345733472.1">
    <property type="nucleotide sequence ID" value="NZ_BAAAYN010000070.1"/>
</dbReference>
<feature type="compositionally biased region" description="Pro residues" evidence="3">
    <location>
        <begin position="18"/>
        <end position="30"/>
    </location>
</feature>
<keyword evidence="4" id="KW-0472">Membrane</keyword>
<evidence type="ECO:0000256" key="4">
    <source>
        <dbReference type="SAM" id="Phobius"/>
    </source>
</evidence>
<evidence type="ECO:0000313" key="6">
    <source>
        <dbReference type="Proteomes" id="UP001501676"/>
    </source>
</evidence>
<dbReference type="InterPro" id="IPR001940">
    <property type="entry name" value="Peptidase_S1C"/>
</dbReference>
<dbReference type="EMBL" id="BAAAYN010000070">
    <property type="protein sequence ID" value="GAA3397786.1"/>
    <property type="molecule type" value="Genomic_DNA"/>
</dbReference>
<reference evidence="6" key="1">
    <citation type="journal article" date="2019" name="Int. J. Syst. Evol. Microbiol.">
        <title>The Global Catalogue of Microorganisms (GCM) 10K type strain sequencing project: providing services to taxonomists for standard genome sequencing and annotation.</title>
        <authorList>
            <consortium name="The Broad Institute Genomics Platform"/>
            <consortium name="The Broad Institute Genome Sequencing Center for Infectious Disease"/>
            <person name="Wu L."/>
            <person name="Ma J."/>
        </authorList>
    </citation>
    <scope>NUCLEOTIDE SEQUENCE [LARGE SCALE GENOMIC DNA]</scope>
    <source>
        <strain evidence="6">JCM 9458</strain>
    </source>
</reference>
<dbReference type="PANTHER" id="PTHR43343:SF3">
    <property type="entry name" value="PROTEASE DO-LIKE 8, CHLOROPLASTIC"/>
    <property type="match status" value="1"/>
</dbReference>
<keyword evidence="4" id="KW-0812">Transmembrane</keyword>
<sequence>MSDRGDETSAAPVGPGAPTGPLPGPRPPVSGWPQQSPNGAYGGPNVPPPSATQTTGAFGAPSAPARTVSAPPFGTGYTSPGQSGQPGYPGPLPPPGAFGAPAPTGPLSHVSGPPGSTSPGGLPPTGSRPSGRLLGPIGFGLAVFLLIVVVVQAVVLAGLSGDVDEARSAQDRAEASAAKDREDLGNLTKRVQGLEERTKGTLNSTAVAKQVLPSVFSVRAGQATGTAFAFGKDAEGGTLLITNYHVVEGLVSSGGRNATIQRESESYPATVEDTDKNRDLAVLRTSAKFAPLKKASAEVAPGDPVIVVGAPLGLTDTVTTGVVSAVRDDVQGLSTRVIQFDAAINPGNSGGPVINADGEVVGIAQAKIVAEGADGLGLAIPINEVCKGLITC</sequence>
<feature type="region of interest" description="Disordered" evidence="3">
    <location>
        <begin position="1"/>
        <end position="129"/>
    </location>
</feature>
<name>A0ABP6TBG9_9ACTN</name>
<feature type="transmembrane region" description="Helical" evidence="4">
    <location>
        <begin position="137"/>
        <end position="159"/>
    </location>
</feature>
<dbReference type="InterPro" id="IPR009003">
    <property type="entry name" value="Peptidase_S1_PA"/>
</dbReference>
<feature type="compositionally biased region" description="Low complexity" evidence="3">
    <location>
        <begin position="97"/>
        <end position="129"/>
    </location>
</feature>
<evidence type="ECO:0000256" key="1">
    <source>
        <dbReference type="ARBA" id="ARBA00022670"/>
    </source>
</evidence>
<keyword evidence="1" id="KW-0645">Protease</keyword>
<keyword evidence="6" id="KW-1185">Reference proteome</keyword>
<proteinExistence type="predicted"/>
<gene>
    <name evidence="5" type="ORF">GCM10020369_79150</name>
</gene>
<organism evidence="5 6">
    <name type="scientific">Cryptosporangium minutisporangium</name>
    <dbReference type="NCBI Taxonomy" id="113569"/>
    <lineage>
        <taxon>Bacteria</taxon>
        <taxon>Bacillati</taxon>
        <taxon>Actinomycetota</taxon>
        <taxon>Actinomycetes</taxon>
        <taxon>Cryptosporangiales</taxon>
        <taxon>Cryptosporangiaceae</taxon>
        <taxon>Cryptosporangium</taxon>
    </lineage>
</organism>
<dbReference type="Proteomes" id="UP001501676">
    <property type="component" value="Unassembled WGS sequence"/>
</dbReference>
<evidence type="ECO:0000313" key="5">
    <source>
        <dbReference type="EMBL" id="GAA3397786.1"/>
    </source>
</evidence>
<dbReference type="SUPFAM" id="SSF50494">
    <property type="entry name" value="Trypsin-like serine proteases"/>
    <property type="match status" value="1"/>
</dbReference>
<evidence type="ECO:0000256" key="3">
    <source>
        <dbReference type="SAM" id="MobiDB-lite"/>
    </source>
</evidence>
<keyword evidence="2" id="KW-0378">Hydrolase</keyword>
<dbReference type="PRINTS" id="PR00834">
    <property type="entry name" value="PROTEASES2C"/>
</dbReference>
<dbReference type="InterPro" id="IPR051201">
    <property type="entry name" value="Chloro_Bact_Ser_Proteases"/>
</dbReference>
<evidence type="ECO:0000256" key="2">
    <source>
        <dbReference type="ARBA" id="ARBA00022801"/>
    </source>
</evidence>
<dbReference type="Gene3D" id="2.40.10.120">
    <property type="match status" value="1"/>
</dbReference>